<dbReference type="PRINTS" id="PR00260">
    <property type="entry name" value="CHEMTRNSDUCR"/>
</dbReference>
<dbReference type="GO" id="GO:0004888">
    <property type="term" value="F:transmembrane signaling receptor activity"/>
    <property type="evidence" value="ECO:0007669"/>
    <property type="project" value="InterPro"/>
</dbReference>
<dbReference type="SMART" id="SM00304">
    <property type="entry name" value="HAMP"/>
    <property type="match status" value="2"/>
</dbReference>
<keyword evidence="4 9" id="KW-0812">Transmembrane</keyword>
<keyword evidence="8" id="KW-0807">Transducer</keyword>
<dbReference type="Proteomes" id="UP000646579">
    <property type="component" value="Unassembled WGS sequence"/>
</dbReference>
<evidence type="ECO:0000259" key="11">
    <source>
        <dbReference type="PROSITE" id="PS50885"/>
    </source>
</evidence>
<dbReference type="SMART" id="SM00283">
    <property type="entry name" value="MA"/>
    <property type="match status" value="1"/>
</dbReference>
<dbReference type="PANTHER" id="PTHR43531">
    <property type="entry name" value="PROTEIN ICFG"/>
    <property type="match status" value="1"/>
</dbReference>
<dbReference type="SUPFAM" id="SSF58104">
    <property type="entry name" value="Methyl-accepting chemotaxis protein (MCP) signaling domain"/>
    <property type="match status" value="1"/>
</dbReference>
<feature type="transmembrane region" description="Helical" evidence="9">
    <location>
        <begin position="12"/>
        <end position="33"/>
    </location>
</feature>
<reference evidence="12" key="1">
    <citation type="journal article" date="2014" name="Int. J. Syst. Evol. Microbiol.">
        <title>Complete genome sequence of Corynebacterium casei LMG S-19264T (=DSM 44701T), isolated from a smear-ripened cheese.</title>
        <authorList>
            <consortium name="US DOE Joint Genome Institute (JGI-PGF)"/>
            <person name="Walter F."/>
            <person name="Albersmeier A."/>
            <person name="Kalinowski J."/>
            <person name="Ruckert C."/>
        </authorList>
    </citation>
    <scope>NUCLEOTIDE SEQUENCE</scope>
    <source>
        <strain evidence="12">KCTC 32437</strain>
    </source>
</reference>
<dbReference type="Pfam" id="PF00672">
    <property type="entry name" value="HAMP"/>
    <property type="match status" value="1"/>
</dbReference>
<evidence type="ECO:0000313" key="12">
    <source>
        <dbReference type="EMBL" id="GHA25306.1"/>
    </source>
</evidence>
<feature type="domain" description="HAMP" evidence="11">
    <location>
        <begin position="329"/>
        <end position="381"/>
    </location>
</feature>
<dbReference type="FunFam" id="1.10.287.950:FF:000001">
    <property type="entry name" value="Methyl-accepting chemotaxis sensory transducer"/>
    <property type="match status" value="1"/>
</dbReference>
<dbReference type="Gene3D" id="6.10.340.10">
    <property type="match status" value="1"/>
</dbReference>
<evidence type="ECO:0000256" key="1">
    <source>
        <dbReference type="ARBA" id="ARBA00004651"/>
    </source>
</evidence>
<evidence type="ECO:0000256" key="4">
    <source>
        <dbReference type="ARBA" id="ARBA00022692"/>
    </source>
</evidence>
<keyword evidence="5 9" id="KW-1133">Transmembrane helix</keyword>
<dbReference type="PROSITE" id="PS50885">
    <property type="entry name" value="HAMP"/>
    <property type="match status" value="2"/>
</dbReference>
<feature type="domain" description="HAMP" evidence="11">
    <location>
        <begin position="212"/>
        <end position="265"/>
    </location>
</feature>
<dbReference type="SUPFAM" id="SSF158472">
    <property type="entry name" value="HAMP domain-like"/>
    <property type="match status" value="1"/>
</dbReference>
<keyword evidence="3" id="KW-0488">Methylation</keyword>
<evidence type="ECO:0000313" key="13">
    <source>
        <dbReference type="Proteomes" id="UP000646579"/>
    </source>
</evidence>
<evidence type="ECO:0000256" key="7">
    <source>
        <dbReference type="ARBA" id="ARBA00029447"/>
    </source>
</evidence>
<dbReference type="PANTHER" id="PTHR43531:SF14">
    <property type="entry name" value="METHYL-ACCEPTING CHEMOTAXIS PROTEIN I-RELATED"/>
    <property type="match status" value="1"/>
</dbReference>
<evidence type="ECO:0000256" key="9">
    <source>
        <dbReference type="SAM" id="Phobius"/>
    </source>
</evidence>
<dbReference type="EMBL" id="BMZE01000002">
    <property type="protein sequence ID" value="GHA25306.1"/>
    <property type="molecule type" value="Genomic_DNA"/>
</dbReference>
<evidence type="ECO:0000256" key="3">
    <source>
        <dbReference type="ARBA" id="ARBA00022481"/>
    </source>
</evidence>
<sequence length="675" mass="72314">MLNWFTGSLSRRLYLLIGVFALGMMGIVTFQLYDQRASLENFKRTELQSVVQSAISVIENFYERAQAGELTEAEAQQRALDTVRAMRYQGNEYFFIDSYDMVLLMHPTKPEKQGTDRSIETDGNGTLFIKQMIENVLANGSAYQEYLFTKPEGGLGEKVSYAQGFEPWGWVVASGILFTQVDTIFWQSALEGGVITLAIMLLIVGVGIVIARSIAKPMARLNTSMLKVADGDLDARIADTERADELGAMARAVEVFRENGLKVEQLTKAEALRIIEEKNARQKMMADLQQAFGDVVESAIDGDFSRRVSTDFADEELNALAGSVNSLVETVDRGVTETGLVLDSLAGADLTTRMTGEHRGAFAKLKSDVNAVAEKLSEIVLKLRTTSRGLKTATSEILTGANDLSERTTRQAAAIEETSAAIEQLLTTVRGNAEKAETAFGRSQAAASLANDGGAVMERATGAMAKITASSGKISNIIGMIDDIAFQTNLLALNASVEAARAGEAGKGFAVVAVEVRRLAQSAAQASSEVKVLIEQSGSEVGEGSKLVAEAAAKLADILAAVNENSTLMQGISEANREQSTAIGDVSTAIREMDEMTQHNAALVEETNAAIEQTEVQASELDVIVDIFTVEQAAAPMPQTRAARAAARPAPAPASAARSYLSEGNAALKADWSEF</sequence>
<keyword evidence="6 9" id="KW-0472">Membrane</keyword>
<feature type="domain" description="Methyl-accepting transducer" evidence="10">
    <location>
        <begin position="386"/>
        <end position="615"/>
    </location>
</feature>
<dbReference type="GO" id="GO:0006935">
    <property type="term" value="P:chemotaxis"/>
    <property type="evidence" value="ECO:0007669"/>
    <property type="project" value="InterPro"/>
</dbReference>
<feature type="transmembrane region" description="Helical" evidence="9">
    <location>
        <begin position="168"/>
        <end position="188"/>
    </location>
</feature>
<gene>
    <name evidence="12" type="primary">mclA</name>
    <name evidence="12" type="ORF">GCM10007989_21220</name>
</gene>
<evidence type="ECO:0000256" key="5">
    <source>
        <dbReference type="ARBA" id="ARBA00022989"/>
    </source>
</evidence>
<dbReference type="Pfam" id="PF00015">
    <property type="entry name" value="MCPsignal"/>
    <property type="match status" value="1"/>
</dbReference>
<evidence type="ECO:0000256" key="2">
    <source>
        <dbReference type="ARBA" id="ARBA00022475"/>
    </source>
</evidence>
<accession>A0A918S5E7</accession>
<dbReference type="InterPro" id="IPR004090">
    <property type="entry name" value="Chemotax_Me-accpt_rcpt"/>
</dbReference>
<keyword evidence="13" id="KW-1185">Reference proteome</keyword>
<dbReference type="Gene3D" id="3.30.450.20">
    <property type="entry name" value="PAS domain"/>
    <property type="match status" value="1"/>
</dbReference>
<comment type="subcellular location">
    <subcellularLocation>
        <location evidence="1">Cell membrane</location>
        <topology evidence="1">Multi-pass membrane protein</topology>
    </subcellularLocation>
</comment>
<dbReference type="AlphaFoldDB" id="A0A918S5E7"/>
<dbReference type="InterPro" id="IPR051310">
    <property type="entry name" value="MCP_chemotaxis"/>
</dbReference>
<evidence type="ECO:0000256" key="8">
    <source>
        <dbReference type="PROSITE-ProRule" id="PRU00284"/>
    </source>
</evidence>
<proteinExistence type="inferred from homology"/>
<dbReference type="GO" id="GO:0005886">
    <property type="term" value="C:plasma membrane"/>
    <property type="evidence" value="ECO:0007669"/>
    <property type="project" value="UniProtKB-SubCell"/>
</dbReference>
<organism evidence="12 13">
    <name type="scientific">Devosia pacifica</name>
    <dbReference type="NCBI Taxonomy" id="1335967"/>
    <lineage>
        <taxon>Bacteria</taxon>
        <taxon>Pseudomonadati</taxon>
        <taxon>Pseudomonadota</taxon>
        <taxon>Alphaproteobacteria</taxon>
        <taxon>Hyphomicrobiales</taxon>
        <taxon>Devosiaceae</taxon>
        <taxon>Devosia</taxon>
    </lineage>
</organism>
<comment type="caution">
    <text evidence="12">The sequence shown here is derived from an EMBL/GenBank/DDBJ whole genome shotgun (WGS) entry which is preliminary data.</text>
</comment>
<dbReference type="InterPro" id="IPR033480">
    <property type="entry name" value="sCache_2"/>
</dbReference>
<dbReference type="InterPro" id="IPR003660">
    <property type="entry name" value="HAMP_dom"/>
</dbReference>
<comment type="similarity">
    <text evidence="7">Belongs to the methyl-accepting chemotaxis (MCP) protein family.</text>
</comment>
<keyword evidence="2" id="KW-1003">Cell membrane</keyword>
<dbReference type="PROSITE" id="PS50111">
    <property type="entry name" value="CHEMOTAXIS_TRANSDUC_2"/>
    <property type="match status" value="1"/>
</dbReference>
<reference evidence="12" key="2">
    <citation type="submission" date="2020-09" db="EMBL/GenBank/DDBJ databases">
        <authorList>
            <person name="Sun Q."/>
            <person name="Kim S."/>
        </authorList>
    </citation>
    <scope>NUCLEOTIDE SEQUENCE</scope>
    <source>
        <strain evidence="12">KCTC 32437</strain>
    </source>
</reference>
<dbReference type="CDD" id="cd06225">
    <property type="entry name" value="HAMP"/>
    <property type="match status" value="1"/>
</dbReference>
<dbReference type="RefSeq" id="WP_189425649.1">
    <property type="nucleotide sequence ID" value="NZ_BMZE01000002.1"/>
</dbReference>
<dbReference type="InterPro" id="IPR004089">
    <property type="entry name" value="MCPsignal_dom"/>
</dbReference>
<dbReference type="Pfam" id="PF17200">
    <property type="entry name" value="sCache_2"/>
    <property type="match status" value="1"/>
</dbReference>
<evidence type="ECO:0000256" key="6">
    <source>
        <dbReference type="ARBA" id="ARBA00023136"/>
    </source>
</evidence>
<dbReference type="SMART" id="SM01049">
    <property type="entry name" value="Cache_2"/>
    <property type="match status" value="1"/>
</dbReference>
<feature type="transmembrane region" description="Helical" evidence="9">
    <location>
        <begin position="194"/>
        <end position="215"/>
    </location>
</feature>
<dbReference type="GO" id="GO:0007165">
    <property type="term" value="P:signal transduction"/>
    <property type="evidence" value="ECO:0007669"/>
    <property type="project" value="UniProtKB-KW"/>
</dbReference>
<dbReference type="CDD" id="cd11386">
    <property type="entry name" value="MCP_signal"/>
    <property type="match status" value="1"/>
</dbReference>
<protein>
    <submittedName>
        <fullName evidence="12">Methyl-accepting chemotaxis protein</fullName>
    </submittedName>
</protein>
<name>A0A918S5E7_9HYPH</name>
<dbReference type="Gene3D" id="1.10.287.950">
    <property type="entry name" value="Methyl-accepting chemotaxis protein"/>
    <property type="match status" value="1"/>
</dbReference>
<evidence type="ECO:0000259" key="10">
    <source>
        <dbReference type="PROSITE" id="PS50111"/>
    </source>
</evidence>